<dbReference type="Gene3D" id="2.60.450.10">
    <property type="entry name" value="Lipopolysaccharide (LPS) transport protein A like domain"/>
    <property type="match status" value="1"/>
</dbReference>
<evidence type="ECO:0000313" key="1">
    <source>
        <dbReference type="EMBL" id="NKI87988.1"/>
    </source>
</evidence>
<dbReference type="Proteomes" id="UP000717634">
    <property type="component" value="Unassembled WGS sequence"/>
</dbReference>
<protein>
    <submittedName>
        <fullName evidence="1">LPS export ABC transporter protein LptC</fullName>
    </submittedName>
</protein>
<name>A0ABX1HCL0_9BACT</name>
<proteinExistence type="predicted"/>
<evidence type="ECO:0000313" key="2">
    <source>
        <dbReference type="Proteomes" id="UP000717634"/>
    </source>
</evidence>
<dbReference type="Pfam" id="PF06835">
    <property type="entry name" value="LptC"/>
    <property type="match status" value="1"/>
</dbReference>
<dbReference type="InterPro" id="IPR026265">
    <property type="entry name" value="LptC"/>
</dbReference>
<reference evidence="1 2" key="1">
    <citation type="submission" date="2020-03" db="EMBL/GenBank/DDBJ databases">
        <title>Genomic Encyclopedia of Type Strains, Phase IV (KMG-V): Genome sequencing to study the core and pangenomes of soil and plant-associated prokaryotes.</title>
        <authorList>
            <person name="Whitman W."/>
        </authorList>
    </citation>
    <scope>NUCLEOTIDE SEQUENCE [LARGE SCALE GENOMIC DNA]</scope>
    <source>
        <strain evidence="1 2">1B</strain>
    </source>
</reference>
<keyword evidence="2" id="KW-1185">Reference proteome</keyword>
<dbReference type="InterPro" id="IPR010664">
    <property type="entry name" value="LipoPS_assembly_LptC-rel"/>
</dbReference>
<dbReference type="RefSeq" id="WP_317170159.1">
    <property type="nucleotide sequence ID" value="NZ_JAAVTK010000001.1"/>
</dbReference>
<gene>
    <name evidence="1" type="ORF">HBN54_000567</name>
</gene>
<dbReference type="EMBL" id="JAAVTK010000001">
    <property type="protein sequence ID" value="NKI87988.1"/>
    <property type="molecule type" value="Genomic_DNA"/>
</dbReference>
<organism evidence="1 2">
    <name type="scientific">Hymenobacter artigasi</name>
    <dbReference type="NCBI Taxonomy" id="2719616"/>
    <lineage>
        <taxon>Bacteria</taxon>
        <taxon>Pseudomonadati</taxon>
        <taxon>Bacteroidota</taxon>
        <taxon>Cytophagia</taxon>
        <taxon>Cytophagales</taxon>
        <taxon>Hymenobacteraceae</taxon>
        <taxon>Hymenobacter</taxon>
    </lineage>
</organism>
<sequence>MKASWRVAGVGAVLALAGCDKKAATGPMQVYTGPLMETTNVLTLISDSAKLKFQLTAPVEQQFENGDIIWPKGMLLTFYSADGRKTVINTLKADYGKSDKGKNLYTMRGKVHVMNVPEQQNLDTEELFYDKTKQLIYTDSAMFVKVTTPTEYLTGYGLKANQNFSRYKITRPTGVFAAPQAVAAPQPAR</sequence>
<accession>A0ABX1HCL0</accession>
<comment type="caution">
    <text evidence="1">The sequence shown here is derived from an EMBL/GenBank/DDBJ whole genome shotgun (WGS) entry which is preliminary data.</text>
</comment>
<dbReference type="PROSITE" id="PS51257">
    <property type="entry name" value="PROKAR_LIPOPROTEIN"/>
    <property type="match status" value="1"/>
</dbReference>
<dbReference type="NCBIfam" id="TIGR04409">
    <property type="entry name" value="LptC_YrbK"/>
    <property type="match status" value="1"/>
</dbReference>